<sequence>MQIWNVEWHLSYLKGFKHEVWKTVKLFEHSIYRINEKHEDVDSCLDRSSMCLLPEICLGRNLKGLSTACVYRDRSVLNMDCNGANFIESDGGAFVCKGHEDCYDLREPQQWCRPPTLYSWT</sequence>
<keyword evidence="3" id="KW-1185">Reference proteome</keyword>
<name>A0A0N4U5S8_DRAME</name>
<dbReference type="Proteomes" id="UP000038040">
    <property type="component" value="Unplaced"/>
</dbReference>
<dbReference type="InterPro" id="IPR008451">
    <property type="entry name" value="Chromadorea_ALT"/>
</dbReference>
<protein>
    <submittedName>
        <fullName evidence="4">SRCR domain-containing protein</fullName>
    </submittedName>
</protein>
<gene>
    <name evidence="1" type="ORF">DME_LOCUS6583</name>
</gene>
<evidence type="ECO:0000313" key="1">
    <source>
        <dbReference type="EMBL" id="VDN56610.1"/>
    </source>
</evidence>
<reference evidence="1 3" key="2">
    <citation type="submission" date="2018-11" db="EMBL/GenBank/DDBJ databases">
        <authorList>
            <consortium name="Pathogen Informatics"/>
        </authorList>
    </citation>
    <scope>NUCLEOTIDE SEQUENCE [LARGE SCALE GENOMIC DNA]</scope>
</reference>
<evidence type="ECO:0000313" key="2">
    <source>
        <dbReference type="Proteomes" id="UP000038040"/>
    </source>
</evidence>
<dbReference type="EMBL" id="UYYG01001156">
    <property type="protein sequence ID" value="VDN56610.1"/>
    <property type="molecule type" value="Genomic_DNA"/>
</dbReference>
<organism evidence="2 4">
    <name type="scientific">Dracunculus medinensis</name>
    <name type="common">Guinea worm</name>
    <dbReference type="NCBI Taxonomy" id="318479"/>
    <lineage>
        <taxon>Eukaryota</taxon>
        <taxon>Metazoa</taxon>
        <taxon>Ecdysozoa</taxon>
        <taxon>Nematoda</taxon>
        <taxon>Chromadorea</taxon>
        <taxon>Rhabditida</taxon>
        <taxon>Spirurina</taxon>
        <taxon>Dracunculoidea</taxon>
        <taxon>Dracunculidae</taxon>
        <taxon>Dracunculus</taxon>
    </lineage>
</organism>
<proteinExistence type="predicted"/>
<dbReference type="OrthoDB" id="5779160at2759"/>
<dbReference type="Proteomes" id="UP000274756">
    <property type="component" value="Unassembled WGS sequence"/>
</dbReference>
<dbReference type="WBParaSite" id="DME_0000222301-mRNA-1">
    <property type="protein sequence ID" value="DME_0000222301-mRNA-1"/>
    <property type="gene ID" value="DME_0000222301"/>
</dbReference>
<dbReference type="AlphaFoldDB" id="A0A0N4U5S8"/>
<reference evidence="4" key="1">
    <citation type="submission" date="2017-02" db="UniProtKB">
        <authorList>
            <consortium name="WormBaseParasite"/>
        </authorList>
    </citation>
    <scope>IDENTIFICATION</scope>
</reference>
<dbReference type="Pfam" id="PF05535">
    <property type="entry name" value="Chromadorea_ALT"/>
    <property type="match status" value="1"/>
</dbReference>
<evidence type="ECO:0000313" key="4">
    <source>
        <dbReference type="WBParaSite" id="DME_0000222301-mRNA-1"/>
    </source>
</evidence>
<evidence type="ECO:0000313" key="3">
    <source>
        <dbReference type="Proteomes" id="UP000274756"/>
    </source>
</evidence>
<accession>A0A0N4U5S8</accession>